<protein>
    <recommendedName>
        <fullName evidence="4">Lipoprotein</fullName>
    </recommendedName>
</protein>
<dbReference type="EMBL" id="FCOA02000002">
    <property type="protein sequence ID" value="SAK44072.1"/>
    <property type="molecule type" value="Genomic_DNA"/>
</dbReference>
<name>A0A157ZES4_9BURK</name>
<proteinExistence type="predicted"/>
<dbReference type="STRING" id="1777140.AWB79_00769"/>
<comment type="caution">
    <text evidence="2">The sequence shown here is derived from an EMBL/GenBank/DDBJ whole genome shotgun (WGS) entry which is preliminary data.</text>
</comment>
<keyword evidence="1" id="KW-0732">Signal</keyword>
<evidence type="ECO:0008006" key="4">
    <source>
        <dbReference type="Google" id="ProtNLM"/>
    </source>
</evidence>
<evidence type="ECO:0000313" key="3">
    <source>
        <dbReference type="Proteomes" id="UP000054851"/>
    </source>
</evidence>
<dbReference type="PROSITE" id="PS51257">
    <property type="entry name" value="PROKAR_LIPOPROTEIN"/>
    <property type="match status" value="1"/>
</dbReference>
<reference evidence="2" key="1">
    <citation type="submission" date="2016-01" db="EMBL/GenBank/DDBJ databases">
        <authorList>
            <person name="Peeters C."/>
        </authorList>
    </citation>
    <scope>NUCLEOTIDE SEQUENCE</scope>
    <source>
        <strain evidence="2">LMG 29322</strain>
    </source>
</reference>
<feature type="chain" id="PRO_5007619219" description="Lipoprotein" evidence="1">
    <location>
        <begin position="30"/>
        <end position="577"/>
    </location>
</feature>
<gene>
    <name evidence="2" type="ORF">AWB79_00769</name>
</gene>
<keyword evidence="3" id="KW-1185">Reference proteome</keyword>
<dbReference type="AlphaFoldDB" id="A0A157ZES4"/>
<dbReference type="Proteomes" id="UP000054851">
    <property type="component" value="Unassembled WGS sequence"/>
</dbReference>
<dbReference type="SUPFAM" id="SSF55486">
    <property type="entry name" value="Metalloproteases ('zincins'), catalytic domain"/>
    <property type="match status" value="1"/>
</dbReference>
<evidence type="ECO:0000256" key="1">
    <source>
        <dbReference type="SAM" id="SignalP"/>
    </source>
</evidence>
<sequence>MLQKSGKSARGFRLTAIAFGALSAALLSACGGSDGGLDSTPGVKGSLSYEFVPTAIQKAADGTFNGKLDYANTEKRPVRHALVEAVSEDGKSVLAKTYSSETGGYSMKLPGGTRAYVRVTAQVSDGPESAPDYLVKARDNTAPEYAVSPNTAPLYSMRGGVFETPQLGKTQVDLNAASGWTGKGYGAPRTAAPFAMLDQMVTAAQKMRATAPEVKLPLLNVFWSINNRPSGGELNDPAKGLLSATHHTITDNTEALYIKGAENVDTDEYDSSVVLHEFGHYVESSVSRSDNMGGSHSVGEALEIGTAFSEAWGNAFSSMVRDSPYLANTNGPLQAQTGYVLSFDEPPKIANQFWFDEMWLSRTLFQAYKSPDIGFAPIYRAMLGGQKVTPAIASIFSFATVLRPGLSDAGKTKLDQLLADIKVTSGNTLDAWGTATAANDLTAALKPAVVPIYLPLTPGTSGTSCSSVFAGTPNKLGNRGQIRLTVPAVGQYRITAASAPNETKPANDYTMRLVLRGKPINPTAGDDTPNGFVATFPLPEAGDYVATVFPEKNMDMADPAIDSVPRCLTVALERVAQ</sequence>
<organism evidence="2 3">
    <name type="scientific">Caballeronia hypogeia</name>
    <dbReference type="NCBI Taxonomy" id="1777140"/>
    <lineage>
        <taxon>Bacteria</taxon>
        <taxon>Pseudomonadati</taxon>
        <taxon>Pseudomonadota</taxon>
        <taxon>Betaproteobacteria</taxon>
        <taxon>Burkholderiales</taxon>
        <taxon>Burkholderiaceae</taxon>
        <taxon>Caballeronia</taxon>
    </lineage>
</organism>
<accession>A0A157ZES4</accession>
<evidence type="ECO:0000313" key="2">
    <source>
        <dbReference type="EMBL" id="SAK44072.1"/>
    </source>
</evidence>
<feature type="signal peptide" evidence="1">
    <location>
        <begin position="1"/>
        <end position="29"/>
    </location>
</feature>